<accession>A0ABT9VER2</accession>
<dbReference type="Proteomes" id="UP001224359">
    <property type="component" value="Unassembled WGS sequence"/>
</dbReference>
<name>A0ABT9VER2_9BACI</name>
<dbReference type="InterPro" id="IPR009910">
    <property type="entry name" value="DUF1450"/>
</dbReference>
<reference evidence="1 2" key="1">
    <citation type="submission" date="2023-07" db="EMBL/GenBank/DDBJ databases">
        <title>Genomic Encyclopedia of Type Strains, Phase IV (KMG-IV): sequencing the most valuable type-strain genomes for metagenomic binning, comparative biology and taxonomic classification.</title>
        <authorList>
            <person name="Goeker M."/>
        </authorList>
    </citation>
    <scope>NUCLEOTIDE SEQUENCE [LARGE SCALE GENOMIC DNA]</scope>
    <source>
        <strain evidence="1 2">DSM 16460</strain>
    </source>
</reference>
<dbReference type="RefSeq" id="WP_306975925.1">
    <property type="nucleotide sequence ID" value="NZ_JAUSTQ010000004.1"/>
</dbReference>
<protein>
    <submittedName>
        <fullName evidence="1">Uncharacterized protein YuzB (UPF0349 family)</fullName>
    </submittedName>
</protein>
<organism evidence="1 2">
    <name type="scientific">Alkalibacillus salilacus</name>
    <dbReference type="NCBI Taxonomy" id="284582"/>
    <lineage>
        <taxon>Bacteria</taxon>
        <taxon>Bacillati</taxon>
        <taxon>Bacillota</taxon>
        <taxon>Bacilli</taxon>
        <taxon>Bacillales</taxon>
        <taxon>Bacillaceae</taxon>
        <taxon>Alkalibacillus</taxon>
    </lineage>
</organism>
<dbReference type="EMBL" id="JAUSTQ010000004">
    <property type="protein sequence ID" value="MDQ0159443.1"/>
    <property type="molecule type" value="Genomic_DNA"/>
</dbReference>
<proteinExistence type="predicted"/>
<keyword evidence="2" id="KW-1185">Reference proteome</keyword>
<dbReference type="Pfam" id="PF07293">
    <property type="entry name" value="DUF1450"/>
    <property type="match status" value="1"/>
</dbReference>
<evidence type="ECO:0000313" key="2">
    <source>
        <dbReference type="Proteomes" id="UP001224359"/>
    </source>
</evidence>
<sequence length="84" mass="9380">MGIVVVEICDGNLMTEVDLEGIIESEYPDVAVLENSCLNNCGMCAMRPFALVNNRRVFGKTPEQCIDKIRKIIDEELAAFNDEL</sequence>
<comment type="caution">
    <text evidence="1">The sequence shown here is derived from an EMBL/GenBank/DDBJ whole genome shotgun (WGS) entry which is preliminary data.</text>
</comment>
<gene>
    <name evidence="1" type="ORF">J2S77_001407</name>
</gene>
<evidence type="ECO:0000313" key="1">
    <source>
        <dbReference type="EMBL" id="MDQ0159443.1"/>
    </source>
</evidence>